<dbReference type="EMBL" id="JAQNDN010000010">
    <property type="protein sequence ID" value="MDC0669749.1"/>
    <property type="molecule type" value="Genomic_DNA"/>
</dbReference>
<sequence length="282" mass="28177">MIFAALASGCGPVSSESSTTTSSTTTSTTTTSSTTELAPTSTSTTSAPTASDSSDFVIKPDLPTPGAACDAWQDTCPEGQKCKPFADILGPWASASCVPVADVPRPTGETCTTPEFSIIDECERGAVCHGLGTAEGLRCHALCTGSPTERSCADECSWCFTNGDVAGVCLFPCDPRAHDCPQGQSCQILAEAPRFICGVGAGTSAAGESCAAAACSEGTACVDAALVPGCADAKCCAPVCDLESPDTCAAALPGTTCAAWPVSGPEFQDACRPAGLGLCTAV</sequence>
<organism evidence="2 3">
    <name type="scientific">Nannocystis radixulma</name>
    <dbReference type="NCBI Taxonomy" id="2995305"/>
    <lineage>
        <taxon>Bacteria</taxon>
        <taxon>Pseudomonadati</taxon>
        <taxon>Myxococcota</taxon>
        <taxon>Polyangia</taxon>
        <taxon>Nannocystales</taxon>
        <taxon>Nannocystaceae</taxon>
        <taxon>Nannocystis</taxon>
    </lineage>
</organism>
<protein>
    <recommendedName>
        <fullName evidence="4">Tryptophan synthase alpha chain</fullName>
    </recommendedName>
</protein>
<dbReference type="RefSeq" id="WP_271999545.1">
    <property type="nucleotide sequence ID" value="NZ_JAQNDN010000010.1"/>
</dbReference>
<name>A0ABT5B897_9BACT</name>
<evidence type="ECO:0000313" key="2">
    <source>
        <dbReference type="EMBL" id="MDC0669749.1"/>
    </source>
</evidence>
<reference evidence="2 3" key="1">
    <citation type="submission" date="2022-11" db="EMBL/GenBank/DDBJ databases">
        <title>Minimal conservation of predation-associated metabolite biosynthetic gene clusters underscores biosynthetic potential of Myxococcota including descriptions for ten novel species: Archangium lansinium sp. nov., Myxococcus landrumus sp. nov., Nannocystis bai.</title>
        <authorList>
            <person name="Ahearne A."/>
            <person name="Stevens C."/>
            <person name="Dowd S."/>
        </authorList>
    </citation>
    <scope>NUCLEOTIDE SEQUENCE [LARGE SCALE GENOMIC DNA]</scope>
    <source>
        <strain evidence="2 3">NCELM</strain>
    </source>
</reference>
<evidence type="ECO:0000313" key="3">
    <source>
        <dbReference type="Proteomes" id="UP001217838"/>
    </source>
</evidence>
<comment type="caution">
    <text evidence="2">The sequence shown here is derived from an EMBL/GenBank/DDBJ whole genome shotgun (WGS) entry which is preliminary data.</text>
</comment>
<proteinExistence type="predicted"/>
<gene>
    <name evidence="2" type="ORF">POL58_18495</name>
</gene>
<evidence type="ECO:0008006" key="4">
    <source>
        <dbReference type="Google" id="ProtNLM"/>
    </source>
</evidence>
<evidence type="ECO:0000256" key="1">
    <source>
        <dbReference type="SAM" id="MobiDB-lite"/>
    </source>
</evidence>
<accession>A0ABT5B897</accession>
<dbReference type="Proteomes" id="UP001217838">
    <property type="component" value="Unassembled WGS sequence"/>
</dbReference>
<keyword evidence="3" id="KW-1185">Reference proteome</keyword>
<feature type="region of interest" description="Disordered" evidence="1">
    <location>
        <begin position="6"/>
        <end position="55"/>
    </location>
</feature>
<feature type="compositionally biased region" description="Low complexity" evidence="1">
    <location>
        <begin position="14"/>
        <end position="55"/>
    </location>
</feature>